<protein>
    <submittedName>
        <fullName evidence="2">Uncharacterized protein</fullName>
    </submittedName>
</protein>
<proteinExistence type="predicted"/>
<evidence type="ECO:0000256" key="1">
    <source>
        <dbReference type="SAM" id="MobiDB-lite"/>
    </source>
</evidence>
<dbReference type="VEuPathDB" id="TriTrypDB:BSAL_40795"/>
<organism evidence="2 3">
    <name type="scientific">Bodo saltans</name>
    <name type="common">Flagellated protozoan</name>
    <dbReference type="NCBI Taxonomy" id="75058"/>
    <lineage>
        <taxon>Eukaryota</taxon>
        <taxon>Discoba</taxon>
        <taxon>Euglenozoa</taxon>
        <taxon>Kinetoplastea</taxon>
        <taxon>Metakinetoplastina</taxon>
        <taxon>Eubodonida</taxon>
        <taxon>Bodonidae</taxon>
        <taxon>Bodo</taxon>
    </lineage>
</organism>
<name>A0A0S4JNJ3_BODSA</name>
<dbReference type="Proteomes" id="UP000051952">
    <property type="component" value="Unassembled WGS sequence"/>
</dbReference>
<evidence type="ECO:0000313" key="2">
    <source>
        <dbReference type="EMBL" id="CUG93108.1"/>
    </source>
</evidence>
<sequence>MHVEHPTPANGLHRPIVTIRKVSQLPELAEDDGSISAAVDDSVGFMSYCETITSATTPYQVEQVAASWVTRAELMNDDDARRMWNLDEELPPPDTYGQPQSRHAVVGHVAIFARSAIISATTMDSSAPSGSSLRRNSSMAYAMQPDAALPKVADIPIVLTVEEWRRIMNPPSPQRSSLLGEEVLRIVLDGLDRGRTTVKSLDLDNPAPLVELGCSGPFAYLAVRERAQPTTSPRKGNNRRRSVTEQSSGHVRVYLADASCNFCVLPTFRRLSMVAPDGQRWAATSNVTAPSGNTFQCRPLYDDLSNTLHLAIAGVELAVVHVDWVGSEGNPHVCGRVMYFIEPSHLPSGESVSCAWIERSKVASLMHSDRGNMRLASKKLINSATAVQRSNDEEFALVFLREGHLCVMDVFVRKSATVVGTMPMLHRELDMMIRDEDIPDPTAGDPLLATRLPLKVLCGGLHRLCGVTSDGYLLRHNALHHATAVIDWTALCRIAAQHAEGPDEYGHIGGGISSRTLVCIPSSVLGNSSVGSSSPPVASPRGGMLINFNVPATNDPPKVRVATNSVLPEEFAATYVPPLRYDHKEPYNLVADARAPPRSTRLKGFLSRRNVPNDDPQTLAQLLHLFMDAMESNCTNPSQRDIRGRTAMHILADLFPHLSPADKQKWLDRLIKNNCNVFACDMAGESALDRPDVRSFLFRAMTNFSPDFEEDDEDEEVEDALPYRRHYASGLPAFEPLTVVGSSGSSTTESVVQTLWSRVSPSVLYIISDDGCLYRILCTTGSKQLLQRVPCCVAAMSTSTDQPQCRFVAAKVSAMLPSEATFEQGFPLPQDHQPADIILFNTGSVVIVYDPEGDATTHYEATGGFVWASSVSRSAAKGDPIAPSRLRAHEKQPHAPYDDCIDDMSSGFAPLCPSEQHAGIELVWFVRTGEAMLHPATTPVCMAVSARWFHVLQVVKLFAPRGINKVFPRHLSAMTATAVAHNIPVVPSRPERSLLRSHLNANGKSTGIDIHFYETARVDGKDGAAADACVTEVELQRFTQIVHAQHSPFGSVFFVTLQQGFISQECGVGELDVHIFSCPSFTPLGVVPIRSDFASSLAHQCEQFLNTSRGAFSLDIAKQQLWLALERQAASACLTVTDRTLSWCEGGGGMTVAKWDKQPGAAHKACAVVVTKGDHMFLRTPDHQGEMISVDRNIPGYHRRSGTHIAVSYGQLYSFDTSTGEAMCYGRLPNTGLTGDFSVSASTYHAASNTTTTNTASRGPILSAASFVAIHNQTTKSLIIISFERMQRVGRCFLHYTPMSIPLSNSGAGYDDDEAAIVPSSSTSDSEQIAMNAQSLVDELMRLEDTSELFTDPATLEARQSLKEVLEEQHDADMRRFDEQQMLAGMEASQRLTATSTPEDNDTIGTTSGLLQSKECHGHYWSRIQLLLPVTNESTTTAASVAREYPRICETEEELRTVERLYVTMLWPVLRGVLPLTGAVDGNGRTILMYHVMFYASYFKWVDAAAPRNKTLSRKYLRNVATRWERMKEEWRQLLTLGASVHLTDHYGCSLERHYLPLHSKVGTVLKSISSSLSAVPLGPVTASSEVNRRPPTSALAQWRQEQRSAPAACRGTSILCTLHSGDHANAGFDLALHTSQCCVSSGSAAFIAPVGLIDDHLWEDEPSASSSSALASQVAVIQLPWARNSVILMTPNSVMAIQHAGGSVATSSTAIRGLRSDLSRVDDSVASLEEAKESATSRSGGTKALFRKFTVPLRWSKADPKRRVKFSHWMSLDINGNTIFQFCGWSGAPLHTHHLTPFLRMWSCPQSFLHAESMSSLAQYVAKQLDDVTEAHVITQMNYVGCHSPTSLSQVGCVAFGNTVLFVSNGYVYAAQGTEALKNKSLLVPLESLDSACALVTLDNTMDIGRIAGAIEGSRDGNVKKIVDGRVIVRLAPDGCCCIPTPSGLLYCRVRQAHQHNGTSSQPIVVPSALIPTVCTLGDDISAPFMLADWRTTPSVMPSVADAPPSPALLLFAQQQTTDDVTPPFVAVAVNVRNDATCGSAVQWMSRLDQAMENVPLRQVLDAVLEDTDLEKSWRLDNRVEAAPHQQAHDDVAKTSRCGCFGAFSIPSA</sequence>
<dbReference type="EMBL" id="CYKH01002118">
    <property type="protein sequence ID" value="CUG93108.1"/>
    <property type="molecule type" value="Genomic_DNA"/>
</dbReference>
<keyword evidence="3" id="KW-1185">Reference proteome</keyword>
<accession>A0A0S4JNJ3</accession>
<reference evidence="3" key="1">
    <citation type="submission" date="2015-09" db="EMBL/GenBank/DDBJ databases">
        <authorList>
            <consortium name="Pathogen Informatics"/>
        </authorList>
    </citation>
    <scope>NUCLEOTIDE SEQUENCE [LARGE SCALE GENOMIC DNA]</scope>
    <source>
        <strain evidence="3">Lake Konstanz</strain>
    </source>
</reference>
<evidence type="ECO:0000313" key="3">
    <source>
        <dbReference type="Proteomes" id="UP000051952"/>
    </source>
</evidence>
<gene>
    <name evidence="2" type="ORF">BSAL_40795</name>
</gene>
<feature type="region of interest" description="Disordered" evidence="1">
    <location>
        <begin position="225"/>
        <end position="245"/>
    </location>
</feature>